<evidence type="ECO:0000313" key="3">
    <source>
        <dbReference type="Proteomes" id="UP001305521"/>
    </source>
</evidence>
<dbReference type="Gene3D" id="1.20.1050.10">
    <property type="match status" value="1"/>
</dbReference>
<dbReference type="Gene3D" id="3.40.30.10">
    <property type="entry name" value="Glutaredoxin"/>
    <property type="match status" value="1"/>
</dbReference>
<dbReference type="RefSeq" id="WP_318650280.1">
    <property type="nucleotide sequence ID" value="NZ_CP137852.1"/>
</dbReference>
<dbReference type="PANTHER" id="PTHR43968:SF6">
    <property type="entry name" value="GLUTATHIONE S-TRANSFERASE OMEGA"/>
    <property type="match status" value="1"/>
</dbReference>
<dbReference type="InterPro" id="IPR004045">
    <property type="entry name" value="Glutathione_S-Trfase_N"/>
</dbReference>
<dbReference type="InterPro" id="IPR036282">
    <property type="entry name" value="Glutathione-S-Trfase_C_sf"/>
</dbReference>
<keyword evidence="3" id="KW-1185">Reference proteome</keyword>
<gene>
    <name evidence="2" type="ORF">R9Z33_05410</name>
</gene>
<protein>
    <submittedName>
        <fullName evidence="2">Glutathione S-transferase N-terminal domain-containing protein</fullName>
    </submittedName>
</protein>
<feature type="domain" description="GST N-terminal" evidence="1">
    <location>
        <begin position="1"/>
        <end position="78"/>
    </location>
</feature>
<evidence type="ECO:0000259" key="1">
    <source>
        <dbReference type="PROSITE" id="PS50404"/>
    </source>
</evidence>
<accession>A0ABZ0PLR2</accession>
<dbReference type="CDD" id="cd03205">
    <property type="entry name" value="GST_C_6"/>
    <property type="match status" value="1"/>
</dbReference>
<dbReference type="Proteomes" id="UP001305521">
    <property type="component" value="Chromosome"/>
</dbReference>
<sequence length="195" mass="20907">MKLHYSAASPFVRKVVATAMHHGIALERVATNPHASPADLLADNPLSKVPALVTDQGLTLPDSPLICEYLDSIGGATKLYPTGEARWPALRLAALADGILTAAVLRRGQSLMPAEEARAATIARQKVAVFRTLDLLEAEGVPATLHIGTLTLVCALGYLDFRFGEEDWRPGRPRLLAFYDAQMANPIFAQTVPAG</sequence>
<dbReference type="SUPFAM" id="SSF47616">
    <property type="entry name" value="GST C-terminal domain-like"/>
    <property type="match status" value="1"/>
</dbReference>
<proteinExistence type="predicted"/>
<dbReference type="PANTHER" id="PTHR43968">
    <property type="match status" value="1"/>
</dbReference>
<organism evidence="2 3">
    <name type="scientific">Sediminicoccus rosea</name>
    <dbReference type="NCBI Taxonomy" id="1225128"/>
    <lineage>
        <taxon>Bacteria</taxon>
        <taxon>Pseudomonadati</taxon>
        <taxon>Pseudomonadota</taxon>
        <taxon>Alphaproteobacteria</taxon>
        <taxon>Acetobacterales</taxon>
        <taxon>Roseomonadaceae</taxon>
        <taxon>Sediminicoccus</taxon>
    </lineage>
</organism>
<dbReference type="Pfam" id="PF13417">
    <property type="entry name" value="GST_N_3"/>
    <property type="match status" value="1"/>
</dbReference>
<name>A0ABZ0PLR2_9PROT</name>
<dbReference type="InterPro" id="IPR036249">
    <property type="entry name" value="Thioredoxin-like_sf"/>
</dbReference>
<evidence type="ECO:0000313" key="2">
    <source>
        <dbReference type="EMBL" id="WPB86307.1"/>
    </source>
</evidence>
<dbReference type="SUPFAM" id="SSF52833">
    <property type="entry name" value="Thioredoxin-like"/>
    <property type="match status" value="1"/>
</dbReference>
<dbReference type="EMBL" id="CP137852">
    <property type="protein sequence ID" value="WPB86307.1"/>
    <property type="molecule type" value="Genomic_DNA"/>
</dbReference>
<dbReference type="InterPro" id="IPR050983">
    <property type="entry name" value="GST_Omega/HSP26"/>
</dbReference>
<reference evidence="2 3" key="1">
    <citation type="submission" date="2023-11" db="EMBL/GenBank/DDBJ databases">
        <title>Arctic aerobic anoxygenic photoheterotroph Sediminicoccus rosea KRV36 adapts its photosynthesis to long days of polar summer.</title>
        <authorList>
            <person name="Tomasch J."/>
            <person name="Kopejtka K."/>
            <person name="Bily T."/>
            <person name="Gardiner A.T."/>
            <person name="Gardian Z."/>
            <person name="Shivaramu S."/>
            <person name="Koblizek M."/>
            <person name="Engelhardt F."/>
            <person name="Kaftan D."/>
        </authorList>
    </citation>
    <scope>NUCLEOTIDE SEQUENCE [LARGE SCALE GENOMIC DNA]</scope>
    <source>
        <strain evidence="2 3">R-30</strain>
    </source>
</reference>
<dbReference type="PROSITE" id="PS50404">
    <property type="entry name" value="GST_NTER"/>
    <property type="match status" value="1"/>
</dbReference>
<dbReference type="Pfam" id="PF13410">
    <property type="entry name" value="GST_C_2"/>
    <property type="match status" value="1"/>
</dbReference>